<dbReference type="HAMAP" id="MF_00040">
    <property type="entry name" value="RRF"/>
    <property type="match status" value="1"/>
</dbReference>
<reference evidence="8" key="2">
    <citation type="journal article" date="2019" name="Int. J. Syst. Evol. Microbiol.">
        <title>Faecalibacillus intestinalis gen. nov., sp. nov. and Faecalibacillus faecis sp. nov., isolated from human faeces.</title>
        <authorList>
            <person name="Seo B."/>
            <person name="Jeon K."/>
            <person name="Baek I."/>
            <person name="Lee Y.M."/>
            <person name="Baek K."/>
            <person name="Ko G."/>
        </authorList>
    </citation>
    <scope>NUCLEOTIDE SEQUENCE</scope>
    <source>
        <strain evidence="8">SNUG30370</strain>
    </source>
</reference>
<comment type="caution">
    <text evidence="8">The sequence shown here is derived from an EMBL/GenBank/DDBJ whole genome shotgun (WGS) entry which is preliminary data.</text>
</comment>
<dbReference type="RefSeq" id="WP_106987162.1">
    <property type="nucleotide sequence ID" value="NZ_DAWBWI010000191.1"/>
</dbReference>
<dbReference type="FunFam" id="1.10.132.20:FF:000001">
    <property type="entry name" value="Ribosome-recycling factor"/>
    <property type="match status" value="1"/>
</dbReference>
<dbReference type="Gene3D" id="3.30.1360.40">
    <property type="match status" value="1"/>
</dbReference>
<dbReference type="InterPro" id="IPR036191">
    <property type="entry name" value="RRF_sf"/>
</dbReference>
<accession>A0A2T3G266</accession>
<proteinExistence type="inferred from homology"/>
<evidence type="ECO:0000313" key="7">
    <source>
        <dbReference type="EMBL" id="MCB8609328.1"/>
    </source>
</evidence>
<dbReference type="Gene3D" id="1.10.132.20">
    <property type="entry name" value="Ribosome-recycling factor"/>
    <property type="match status" value="1"/>
</dbReference>
<evidence type="ECO:0000256" key="1">
    <source>
        <dbReference type="ARBA" id="ARBA00004496"/>
    </source>
</evidence>
<dbReference type="AlphaFoldDB" id="A0A2T3G266"/>
<dbReference type="GO" id="GO:0005737">
    <property type="term" value="C:cytoplasm"/>
    <property type="evidence" value="ECO:0007669"/>
    <property type="project" value="UniProtKB-SubCell"/>
</dbReference>
<evidence type="ECO:0000259" key="6">
    <source>
        <dbReference type="Pfam" id="PF01765"/>
    </source>
</evidence>
<reference evidence="9" key="1">
    <citation type="submission" date="2018-03" db="EMBL/GenBank/DDBJ databases">
        <title>Lachnoclostridium SNUG30370 gen.nov., sp.nov., isolated from human faeces.</title>
        <authorList>
            <person name="Seo B."/>
            <person name="Jeon K."/>
            <person name="Ko G."/>
        </authorList>
    </citation>
    <scope>NUCLEOTIDE SEQUENCE [LARGE SCALE GENOMIC DNA]</scope>
    <source>
        <strain evidence="9">SNUG30370</strain>
    </source>
</reference>
<dbReference type="PANTHER" id="PTHR20982">
    <property type="entry name" value="RIBOSOME RECYCLING FACTOR"/>
    <property type="match status" value="1"/>
</dbReference>
<dbReference type="InterPro" id="IPR002661">
    <property type="entry name" value="Ribosome_recyc_fac"/>
</dbReference>
<evidence type="ECO:0000256" key="3">
    <source>
        <dbReference type="ARBA" id="ARBA00022490"/>
    </source>
</evidence>
<gene>
    <name evidence="5 7" type="primary">frr</name>
    <name evidence="8" type="ORF">C7U55_02280</name>
    <name evidence="7" type="ORF">LJD69_01805</name>
</gene>
<dbReference type="EMBL" id="JAJDKZ010000003">
    <property type="protein sequence ID" value="MCB8609328.1"/>
    <property type="molecule type" value="Genomic_DNA"/>
</dbReference>
<dbReference type="Proteomes" id="UP001198439">
    <property type="component" value="Unassembled WGS sequence"/>
</dbReference>
<evidence type="ECO:0000256" key="2">
    <source>
        <dbReference type="ARBA" id="ARBA00005912"/>
    </source>
</evidence>
<dbReference type="Pfam" id="PF01765">
    <property type="entry name" value="RRF"/>
    <property type="match status" value="1"/>
</dbReference>
<comment type="similarity">
    <text evidence="2 5">Belongs to the RRF family.</text>
</comment>
<comment type="subcellular location">
    <subcellularLocation>
        <location evidence="1 5">Cytoplasm</location>
    </subcellularLocation>
</comment>
<dbReference type="SUPFAM" id="SSF55194">
    <property type="entry name" value="Ribosome recycling factor, RRF"/>
    <property type="match status" value="1"/>
</dbReference>
<dbReference type="InterPro" id="IPR023584">
    <property type="entry name" value="Ribosome_recyc_fac_dom"/>
</dbReference>
<keyword evidence="4 5" id="KW-0648">Protein biosynthesis</keyword>
<sequence length="181" mass="20549">MINMILDDANDRMQKAIEAYQRDLATVRTGRATPAMLDRVMVNYYGSPTPINQMAGVSVVEGRQLVIKPYDKSALKDIEHGIYEADLGLTPQNDGEIIRITVPALTEERRKEFAKNVWKFAEHAKVAVRNIRRDANDEIKKCDGSEDEIKDGQNRVQKLTDKFVKEIDEIGKAKEKDIMTV</sequence>
<evidence type="ECO:0000313" key="9">
    <source>
        <dbReference type="Proteomes" id="UP000241201"/>
    </source>
</evidence>
<evidence type="ECO:0000256" key="4">
    <source>
        <dbReference type="ARBA" id="ARBA00022917"/>
    </source>
</evidence>
<dbReference type="EMBL" id="PYLP01000002">
    <property type="protein sequence ID" value="PST41634.1"/>
    <property type="molecule type" value="Genomic_DNA"/>
</dbReference>
<organism evidence="8 9">
    <name type="scientific">Faecalibacillus faecis</name>
    <dbReference type="NCBI Taxonomy" id="1982628"/>
    <lineage>
        <taxon>Bacteria</taxon>
        <taxon>Bacillati</taxon>
        <taxon>Bacillota</taxon>
        <taxon>Erysipelotrichia</taxon>
        <taxon>Erysipelotrichales</taxon>
        <taxon>Coprobacillaceae</taxon>
        <taxon>Faecalibacillus</taxon>
    </lineage>
</organism>
<keyword evidence="9" id="KW-1185">Reference proteome</keyword>
<comment type="function">
    <text evidence="5">Responsible for the release of ribosomes from messenger RNA at the termination of protein biosynthesis. May increase the efficiency of translation by recycling ribosomes from one round of translation to another.</text>
</comment>
<evidence type="ECO:0000256" key="5">
    <source>
        <dbReference type="HAMAP-Rule" id="MF_00040"/>
    </source>
</evidence>
<name>A0A2T3G266_9FIRM</name>
<dbReference type="GO" id="GO:0006415">
    <property type="term" value="P:translational termination"/>
    <property type="evidence" value="ECO:0007669"/>
    <property type="project" value="UniProtKB-UniRule"/>
</dbReference>
<dbReference type="GO" id="GO:0043023">
    <property type="term" value="F:ribosomal large subunit binding"/>
    <property type="evidence" value="ECO:0007669"/>
    <property type="project" value="TreeGrafter"/>
</dbReference>
<dbReference type="FunFam" id="3.30.1360.40:FF:000001">
    <property type="entry name" value="Ribosome-recycling factor"/>
    <property type="match status" value="1"/>
</dbReference>
<evidence type="ECO:0000313" key="8">
    <source>
        <dbReference type="EMBL" id="PST41634.1"/>
    </source>
</evidence>
<feature type="domain" description="Ribosome recycling factor" evidence="6">
    <location>
        <begin position="21"/>
        <end position="179"/>
    </location>
</feature>
<dbReference type="GeneID" id="77469934"/>
<dbReference type="PANTHER" id="PTHR20982:SF3">
    <property type="entry name" value="MITOCHONDRIAL RIBOSOME RECYCLING FACTOR PSEUDO 1"/>
    <property type="match status" value="1"/>
</dbReference>
<dbReference type="Proteomes" id="UP000241201">
    <property type="component" value="Unassembled WGS sequence"/>
</dbReference>
<dbReference type="CDD" id="cd00520">
    <property type="entry name" value="RRF"/>
    <property type="match status" value="1"/>
</dbReference>
<keyword evidence="3 5" id="KW-0963">Cytoplasm</keyword>
<protein>
    <recommendedName>
        <fullName evidence="5">Ribosome-recycling factor</fullName>
        <shortName evidence="5">RRF</shortName>
    </recommendedName>
    <alternativeName>
        <fullName evidence="5">Ribosome-releasing factor</fullName>
    </alternativeName>
</protein>
<reference evidence="7" key="3">
    <citation type="submission" date="2021-10" db="EMBL/GenBank/DDBJ databases">
        <title>Collection of gut derived symbiotic bacterial strains cultured from healthy donors.</title>
        <authorList>
            <person name="Lin H."/>
            <person name="Littmann E."/>
            <person name="Kohout C."/>
            <person name="Pamer E.G."/>
        </authorList>
    </citation>
    <scope>NUCLEOTIDE SEQUENCE</scope>
    <source>
        <strain evidence="7">DFI.4.48</strain>
    </source>
</reference>
<dbReference type="NCBIfam" id="TIGR00496">
    <property type="entry name" value="frr"/>
    <property type="match status" value="1"/>
</dbReference>